<evidence type="ECO:0000256" key="1">
    <source>
        <dbReference type="ARBA" id="ARBA00022723"/>
    </source>
</evidence>
<keyword evidence="8" id="KW-1185">Reference proteome</keyword>
<evidence type="ECO:0000256" key="4">
    <source>
        <dbReference type="PROSITE-ProRule" id="PRU00723"/>
    </source>
</evidence>
<dbReference type="PANTHER" id="PTHR12930">
    <property type="entry name" value="ZINC FINGER PROTEIN 183"/>
    <property type="match status" value="1"/>
</dbReference>
<dbReference type="PROSITE" id="PS50103">
    <property type="entry name" value="ZF_C3H1"/>
    <property type="match status" value="1"/>
</dbReference>
<keyword evidence="1 4" id="KW-0479">Metal-binding</keyword>
<feature type="zinc finger region" description="C3H1-type" evidence="4">
    <location>
        <begin position="128"/>
        <end position="156"/>
    </location>
</feature>
<evidence type="ECO:0000313" key="8">
    <source>
        <dbReference type="Proteomes" id="UP000689195"/>
    </source>
</evidence>
<gene>
    <name evidence="7" type="ORF">PPENT_87.1.T0660053</name>
</gene>
<evidence type="ECO:0008006" key="9">
    <source>
        <dbReference type="Google" id="ProtNLM"/>
    </source>
</evidence>
<keyword evidence="2 4" id="KW-0863">Zinc-finger</keyword>
<reference evidence="7" key="1">
    <citation type="submission" date="2021-01" db="EMBL/GenBank/DDBJ databases">
        <authorList>
            <consortium name="Genoscope - CEA"/>
            <person name="William W."/>
        </authorList>
    </citation>
    <scope>NUCLEOTIDE SEQUENCE</scope>
</reference>
<evidence type="ECO:0000259" key="6">
    <source>
        <dbReference type="PROSITE" id="PS50103"/>
    </source>
</evidence>
<evidence type="ECO:0000256" key="2">
    <source>
        <dbReference type="ARBA" id="ARBA00022771"/>
    </source>
</evidence>
<dbReference type="GO" id="GO:0034247">
    <property type="term" value="P:snoRNA splicing"/>
    <property type="evidence" value="ECO:0007669"/>
    <property type="project" value="TreeGrafter"/>
</dbReference>
<dbReference type="InterPro" id="IPR001841">
    <property type="entry name" value="Znf_RING"/>
</dbReference>
<evidence type="ECO:0000256" key="3">
    <source>
        <dbReference type="ARBA" id="ARBA00022833"/>
    </source>
</evidence>
<dbReference type="InterPro" id="IPR017907">
    <property type="entry name" value="Znf_RING_CS"/>
</dbReference>
<dbReference type="GO" id="GO:0008270">
    <property type="term" value="F:zinc ion binding"/>
    <property type="evidence" value="ECO:0007669"/>
    <property type="project" value="UniProtKB-KW"/>
</dbReference>
<dbReference type="SMART" id="SM00356">
    <property type="entry name" value="ZnF_C3H1"/>
    <property type="match status" value="1"/>
</dbReference>
<dbReference type="PANTHER" id="PTHR12930:SF0">
    <property type="entry name" value="RING FINGER PROTEIN 113B"/>
    <property type="match status" value="1"/>
</dbReference>
<dbReference type="PROSITE" id="PS00518">
    <property type="entry name" value="ZF_RING_1"/>
    <property type="match status" value="1"/>
</dbReference>
<dbReference type="Proteomes" id="UP000689195">
    <property type="component" value="Unassembled WGS sequence"/>
</dbReference>
<evidence type="ECO:0000259" key="5">
    <source>
        <dbReference type="PROSITE" id="PS50089"/>
    </source>
</evidence>
<comment type="caution">
    <text evidence="7">The sequence shown here is derived from an EMBL/GenBank/DDBJ whole genome shotgun (WGS) entry which is preliminary data.</text>
</comment>
<protein>
    <recommendedName>
        <fullName evidence="9">RING-type E3 ubiquitin transferase</fullName>
    </recommendedName>
</protein>
<accession>A0A8S1VJF8</accession>
<feature type="domain" description="C3H1-type" evidence="6">
    <location>
        <begin position="128"/>
        <end position="156"/>
    </location>
</feature>
<dbReference type="SMART" id="SM00184">
    <property type="entry name" value="RING"/>
    <property type="match status" value="1"/>
</dbReference>
<organism evidence="7 8">
    <name type="scientific">Paramecium pentaurelia</name>
    <dbReference type="NCBI Taxonomy" id="43138"/>
    <lineage>
        <taxon>Eukaryota</taxon>
        <taxon>Sar</taxon>
        <taxon>Alveolata</taxon>
        <taxon>Ciliophora</taxon>
        <taxon>Intramacronucleata</taxon>
        <taxon>Oligohymenophorea</taxon>
        <taxon>Peniculida</taxon>
        <taxon>Parameciidae</taxon>
        <taxon>Paramecium</taxon>
    </lineage>
</organism>
<dbReference type="EMBL" id="CAJJDO010000066">
    <property type="protein sequence ID" value="CAD8176891.1"/>
    <property type="molecule type" value="Genomic_DNA"/>
</dbReference>
<feature type="domain" description="RING-type" evidence="5">
    <location>
        <begin position="200"/>
        <end position="233"/>
    </location>
</feature>
<dbReference type="OrthoDB" id="25761at2759"/>
<dbReference type="Pfam" id="PF13920">
    <property type="entry name" value="zf-C3HC4_3"/>
    <property type="match status" value="1"/>
</dbReference>
<dbReference type="GO" id="GO:0005684">
    <property type="term" value="C:U2-type spliceosomal complex"/>
    <property type="evidence" value="ECO:0007669"/>
    <property type="project" value="TreeGrafter"/>
</dbReference>
<dbReference type="PROSITE" id="PS50089">
    <property type="entry name" value="ZF_RING_2"/>
    <property type="match status" value="1"/>
</dbReference>
<name>A0A8S1VJF8_9CILI</name>
<dbReference type="InterPro" id="IPR000571">
    <property type="entry name" value="Znf_CCCH"/>
</dbReference>
<dbReference type="AlphaFoldDB" id="A0A8S1VJF8"/>
<proteinExistence type="predicted"/>
<dbReference type="CDD" id="cd16539">
    <property type="entry name" value="RING-HC_RNF113A_B"/>
    <property type="match status" value="1"/>
</dbReference>
<dbReference type="InterPro" id="IPR039971">
    <property type="entry name" value="CWC24-like"/>
</dbReference>
<evidence type="ECO:0000313" key="7">
    <source>
        <dbReference type="EMBL" id="CAD8176891.1"/>
    </source>
</evidence>
<dbReference type="Pfam" id="PF00642">
    <property type="entry name" value="zf-CCCH"/>
    <property type="match status" value="1"/>
</dbReference>
<sequence>MFNKRKIQKKDDVLNGIQINEQEEIKEPQIQKKNKIEQTDKQIILPLLEETKYKAGFVLQNQNNFAVEKIAPESKPYQNEIAETLQRLKSIHSIDDVKKGQVLPPKKNNSLNAPIAMPSNVKFSCTFDFNPMLCKDYHDTGYCTFGDSCIYIHDRGDYKSGWEQEKEYQEQLKTRRMGKQEKEDLEFKQKLEEYSFPETCSICQQQLNKPVQTKCNHFFCEKCVITQKKCPECGKPTDGIFHSGVKIIQELKNKRDKFIAEYKQQETKKQQRLSECDWMI</sequence>
<keyword evidence="3 4" id="KW-0862">Zinc</keyword>